<evidence type="ECO:0000313" key="2">
    <source>
        <dbReference type="EMBL" id="CAD7014338.1"/>
    </source>
</evidence>
<organism evidence="2 3">
    <name type="scientific">Ceratitis capitata</name>
    <name type="common">Mediterranean fruit fly</name>
    <name type="synonym">Tephritis capitata</name>
    <dbReference type="NCBI Taxonomy" id="7213"/>
    <lineage>
        <taxon>Eukaryota</taxon>
        <taxon>Metazoa</taxon>
        <taxon>Ecdysozoa</taxon>
        <taxon>Arthropoda</taxon>
        <taxon>Hexapoda</taxon>
        <taxon>Insecta</taxon>
        <taxon>Pterygota</taxon>
        <taxon>Neoptera</taxon>
        <taxon>Endopterygota</taxon>
        <taxon>Diptera</taxon>
        <taxon>Brachycera</taxon>
        <taxon>Muscomorpha</taxon>
        <taxon>Tephritoidea</taxon>
        <taxon>Tephritidae</taxon>
        <taxon>Ceratitis</taxon>
        <taxon>Ceratitis</taxon>
    </lineage>
</organism>
<accession>A0A811VDD7</accession>
<comment type="caution">
    <text evidence="2">The sequence shown here is derived from an EMBL/GenBank/DDBJ whole genome shotgun (WGS) entry which is preliminary data.</text>
</comment>
<dbReference type="EMBL" id="CAJHJT010000056">
    <property type="protein sequence ID" value="CAD7014338.1"/>
    <property type="molecule type" value="Genomic_DNA"/>
</dbReference>
<feature type="region of interest" description="Disordered" evidence="1">
    <location>
        <begin position="115"/>
        <end position="134"/>
    </location>
</feature>
<keyword evidence="3" id="KW-1185">Reference proteome</keyword>
<gene>
    <name evidence="2" type="ORF">CCAP1982_LOCUS22335</name>
</gene>
<dbReference type="Proteomes" id="UP000606786">
    <property type="component" value="Unassembled WGS sequence"/>
</dbReference>
<dbReference type="AlphaFoldDB" id="A0A811VDD7"/>
<evidence type="ECO:0000256" key="1">
    <source>
        <dbReference type="SAM" id="MobiDB-lite"/>
    </source>
</evidence>
<evidence type="ECO:0000313" key="3">
    <source>
        <dbReference type="Proteomes" id="UP000606786"/>
    </source>
</evidence>
<sequence length="134" mass="14134">MNGALVRILARFAESNANVDAGSDEDNHENSDRVIFSAGTSASTATFSTTNGGGKGKVVESVVSAHHLPISTDVKEHEHATVMSVTSVANDAFIVMPNSHVTQAVTAKIPEQYQRQQQAPPSSQLSISMSAQIL</sequence>
<name>A0A811VDD7_CERCA</name>
<reference evidence="2" key="1">
    <citation type="submission" date="2020-11" db="EMBL/GenBank/DDBJ databases">
        <authorList>
            <person name="Whitehead M."/>
        </authorList>
    </citation>
    <scope>NUCLEOTIDE SEQUENCE</scope>
    <source>
        <strain evidence="2">EGII</strain>
    </source>
</reference>
<proteinExistence type="predicted"/>
<protein>
    <submittedName>
        <fullName evidence="2">(Mediterranean fruit fly) hypothetical protein</fullName>
    </submittedName>
</protein>